<keyword evidence="4" id="KW-1185">Reference proteome</keyword>
<comment type="caution">
    <text evidence="3">The sequence shown here is derived from an EMBL/GenBank/DDBJ whole genome shotgun (WGS) entry which is preliminary data.</text>
</comment>
<evidence type="ECO:0000256" key="1">
    <source>
        <dbReference type="SAM" id="Coils"/>
    </source>
</evidence>
<keyword evidence="1" id="KW-0175">Coiled coil</keyword>
<feature type="coiled-coil region" evidence="1">
    <location>
        <begin position="77"/>
        <end position="111"/>
    </location>
</feature>
<proteinExistence type="predicted"/>
<protein>
    <submittedName>
        <fullName evidence="3">Uncharacterized protein</fullName>
    </submittedName>
</protein>
<feature type="region of interest" description="Disordered" evidence="2">
    <location>
        <begin position="118"/>
        <end position="139"/>
    </location>
</feature>
<dbReference type="Proteomes" id="UP001431783">
    <property type="component" value="Unassembled WGS sequence"/>
</dbReference>
<gene>
    <name evidence="3" type="ORF">WA026_019824</name>
</gene>
<evidence type="ECO:0000313" key="3">
    <source>
        <dbReference type="EMBL" id="KAK9892372.1"/>
    </source>
</evidence>
<evidence type="ECO:0000313" key="4">
    <source>
        <dbReference type="Proteomes" id="UP001431783"/>
    </source>
</evidence>
<reference evidence="3 4" key="1">
    <citation type="submission" date="2023-03" db="EMBL/GenBank/DDBJ databases">
        <title>Genome insight into feeding habits of ladybird beetles.</title>
        <authorList>
            <person name="Li H.-S."/>
            <person name="Huang Y.-H."/>
            <person name="Pang H."/>
        </authorList>
    </citation>
    <scope>NUCLEOTIDE SEQUENCE [LARGE SCALE GENOMIC DNA]</scope>
    <source>
        <strain evidence="3">SYSU_2023b</strain>
        <tissue evidence="3">Whole body</tissue>
    </source>
</reference>
<name>A0AAW1VGZ4_9CUCU</name>
<dbReference type="EMBL" id="JARQZJ010000134">
    <property type="protein sequence ID" value="KAK9892372.1"/>
    <property type="molecule type" value="Genomic_DNA"/>
</dbReference>
<feature type="compositionally biased region" description="Polar residues" evidence="2">
    <location>
        <begin position="237"/>
        <end position="250"/>
    </location>
</feature>
<feature type="region of interest" description="Disordered" evidence="2">
    <location>
        <begin position="195"/>
        <end position="250"/>
    </location>
</feature>
<accession>A0AAW1VGZ4</accession>
<dbReference type="AlphaFoldDB" id="A0AAW1VGZ4"/>
<feature type="compositionally biased region" description="Low complexity" evidence="2">
    <location>
        <begin position="197"/>
        <end position="209"/>
    </location>
</feature>
<organism evidence="3 4">
    <name type="scientific">Henosepilachna vigintioctopunctata</name>
    <dbReference type="NCBI Taxonomy" id="420089"/>
    <lineage>
        <taxon>Eukaryota</taxon>
        <taxon>Metazoa</taxon>
        <taxon>Ecdysozoa</taxon>
        <taxon>Arthropoda</taxon>
        <taxon>Hexapoda</taxon>
        <taxon>Insecta</taxon>
        <taxon>Pterygota</taxon>
        <taxon>Neoptera</taxon>
        <taxon>Endopterygota</taxon>
        <taxon>Coleoptera</taxon>
        <taxon>Polyphaga</taxon>
        <taxon>Cucujiformia</taxon>
        <taxon>Coccinelloidea</taxon>
        <taxon>Coccinellidae</taxon>
        <taxon>Epilachninae</taxon>
        <taxon>Epilachnini</taxon>
        <taxon>Henosepilachna</taxon>
    </lineage>
</organism>
<sequence length="250" mass="27263">MACALDVSRMRSDLNKLNKDILIDIIVNGSIPDRISVSDNMRKYIKNQFEENSDEYYDATSSDLKISNEIDQLKCNLKISIVERNALQRLVKELENDTKNQEMLIDSLKENGKSTTVELDEPNHNVATPQGPVTVPGRKSVIGHNKEAGRVSPMKNHQAPNSLYSLFALTGEKIIAAESKISFLEGRLAERTSLQKASSSAPSSKATSNPPVPPVLSYASAAGVSPAPQSIVPPKTPSINTSADHQLQLI</sequence>
<evidence type="ECO:0000256" key="2">
    <source>
        <dbReference type="SAM" id="MobiDB-lite"/>
    </source>
</evidence>